<accession>A0A919G9Q8</accession>
<comment type="similarity">
    <text evidence="1 3">Belongs to the short-chain dehydrogenases/reductases (SDR) family.</text>
</comment>
<dbReference type="PRINTS" id="PR00081">
    <property type="entry name" value="GDHRDH"/>
</dbReference>
<dbReference type="PANTHER" id="PTHR44196:SF1">
    <property type="entry name" value="DEHYDROGENASE_REDUCTASE SDR FAMILY MEMBER 7B"/>
    <property type="match status" value="1"/>
</dbReference>
<dbReference type="GO" id="GO:0016020">
    <property type="term" value="C:membrane"/>
    <property type="evidence" value="ECO:0007669"/>
    <property type="project" value="TreeGrafter"/>
</dbReference>
<reference evidence="5" key="2">
    <citation type="submission" date="2020-09" db="EMBL/GenBank/DDBJ databases">
        <authorList>
            <person name="Sun Q."/>
            <person name="Zhou Y."/>
        </authorList>
    </citation>
    <scope>NUCLEOTIDE SEQUENCE</scope>
    <source>
        <strain evidence="5">CGMCC 4.7403</strain>
    </source>
</reference>
<sequence>MPPSRTALVTGANRGLGLAVAAQLHARGHRVLLAARDERAAAEAADRLGGQAVPLALDVTDQESVDRAVKYTGAVDVLINNAGVQLDWGESPSAVDLDRVRHTLEVNLLGAWRMAQAFLPGMVDRGWGRVVNVSSGAASFAYGPAAQCPAYSASKTALNALTVMLAKETEGTGVLVNSINPGMVRTRMRPDAEQSPQEAARHIADAATLPDDGPSGVFLRRDTTIPW</sequence>
<dbReference type="InterPro" id="IPR002347">
    <property type="entry name" value="SDR_fam"/>
</dbReference>
<comment type="caution">
    <text evidence="5">The sequence shown here is derived from an EMBL/GenBank/DDBJ whole genome shotgun (WGS) entry which is preliminary data.</text>
</comment>
<evidence type="ECO:0000313" key="5">
    <source>
        <dbReference type="EMBL" id="GHH80555.1"/>
    </source>
</evidence>
<dbReference type="SMART" id="SM00822">
    <property type="entry name" value="PKS_KR"/>
    <property type="match status" value="1"/>
</dbReference>
<proteinExistence type="inferred from homology"/>
<dbReference type="InterPro" id="IPR057326">
    <property type="entry name" value="KR_dom"/>
</dbReference>
<dbReference type="EMBL" id="BNAT01000001">
    <property type="protein sequence ID" value="GHH80555.1"/>
    <property type="molecule type" value="Genomic_DNA"/>
</dbReference>
<dbReference type="RefSeq" id="WP_229913513.1">
    <property type="nucleotide sequence ID" value="NZ_BNAT01000001.1"/>
</dbReference>
<dbReference type="AlphaFoldDB" id="A0A919G9Q8"/>
<evidence type="ECO:0000259" key="4">
    <source>
        <dbReference type="SMART" id="SM00822"/>
    </source>
</evidence>
<dbReference type="PANTHER" id="PTHR44196">
    <property type="entry name" value="DEHYDROGENASE/REDUCTASE SDR FAMILY MEMBER 7B"/>
    <property type="match status" value="1"/>
</dbReference>
<dbReference type="Proteomes" id="UP000603227">
    <property type="component" value="Unassembled WGS sequence"/>
</dbReference>
<organism evidence="5 6">
    <name type="scientific">Streptomyces capitiformicae</name>
    <dbReference type="NCBI Taxonomy" id="2014920"/>
    <lineage>
        <taxon>Bacteria</taxon>
        <taxon>Bacillati</taxon>
        <taxon>Actinomycetota</taxon>
        <taxon>Actinomycetes</taxon>
        <taxon>Kitasatosporales</taxon>
        <taxon>Streptomycetaceae</taxon>
        <taxon>Streptomyces</taxon>
    </lineage>
</organism>
<dbReference type="InterPro" id="IPR036291">
    <property type="entry name" value="NAD(P)-bd_dom_sf"/>
</dbReference>
<name>A0A919G9Q8_9ACTN</name>
<dbReference type="PROSITE" id="PS00061">
    <property type="entry name" value="ADH_SHORT"/>
    <property type="match status" value="1"/>
</dbReference>
<dbReference type="Pfam" id="PF00106">
    <property type="entry name" value="adh_short"/>
    <property type="match status" value="1"/>
</dbReference>
<keyword evidence="2" id="KW-0560">Oxidoreductase</keyword>
<gene>
    <name evidence="5" type="ORF">GCM10017771_00140</name>
</gene>
<reference evidence="5" key="1">
    <citation type="journal article" date="2014" name="Int. J. Syst. Evol. Microbiol.">
        <title>Complete genome sequence of Corynebacterium casei LMG S-19264T (=DSM 44701T), isolated from a smear-ripened cheese.</title>
        <authorList>
            <consortium name="US DOE Joint Genome Institute (JGI-PGF)"/>
            <person name="Walter F."/>
            <person name="Albersmeier A."/>
            <person name="Kalinowski J."/>
            <person name="Ruckert C."/>
        </authorList>
    </citation>
    <scope>NUCLEOTIDE SEQUENCE</scope>
    <source>
        <strain evidence="5">CGMCC 4.7403</strain>
    </source>
</reference>
<feature type="domain" description="Ketoreductase" evidence="4">
    <location>
        <begin position="5"/>
        <end position="187"/>
    </location>
</feature>
<evidence type="ECO:0000256" key="2">
    <source>
        <dbReference type="ARBA" id="ARBA00023002"/>
    </source>
</evidence>
<protein>
    <submittedName>
        <fullName evidence="5">Short-chain dehydrogenase</fullName>
    </submittedName>
</protein>
<dbReference type="GO" id="GO:0016491">
    <property type="term" value="F:oxidoreductase activity"/>
    <property type="evidence" value="ECO:0007669"/>
    <property type="project" value="UniProtKB-KW"/>
</dbReference>
<evidence type="ECO:0000256" key="3">
    <source>
        <dbReference type="RuleBase" id="RU000363"/>
    </source>
</evidence>
<dbReference type="Gene3D" id="3.40.50.720">
    <property type="entry name" value="NAD(P)-binding Rossmann-like Domain"/>
    <property type="match status" value="1"/>
</dbReference>
<dbReference type="SUPFAM" id="SSF51735">
    <property type="entry name" value="NAD(P)-binding Rossmann-fold domains"/>
    <property type="match status" value="1"/>
</dbReference>
<evidence type="ECO:0000313" key="6">
    <source>
        <dbReference type="Proteomes" id="UP000603227"/>
    </source>
</evidence>
<dbReference type="InterPro" id="IPR020904">
    <property type="entry name" value="Sc_DH/Rdtase_CS"/>
</dbReference>
<evidence type="ECO:0000256" key="1">
    <source>
        <dbReference type="ARBA" id="ARBA00006484"/>
    </source>
</evidence>
<dbReference type="PRINTS" id="PR00080">
    <property type="entry name" value="SDRFAMILY"/>
</dbReference>
<keyword evidence="6" id="KW-1185">Reference proteome</keyword>